<protein>
    <submittedName>
        <fullName evidence="4 5">Uncharacterized protein LOC111136739</fullName>
    </submittedName>
</protein>
<dbReference type="GO" id="GO:0007165">
    <property type="term" value="P:signal transduction"/>
    <property type="evidence" value="ECO:0007669"/>
    <property type="project" value="InterPro"/>
</dbReference>
<dbReference type="InterPro" id="IPR000488">
    <property type="entry name" value="Death_dom"/>
</dbReference>
<dbReference type="GeneID" id="111136739"/>
<dbReference type="RefSeq" id="XP_022343537.1">
    <property type="nucleotide sequence ID" value="XM_022487829.1"/>
</dbReference>
<feature type="compositionally biased region" description="Polar residues" evidence="1">
    <location>
        <begin position="88"/>
        <end position="103"/>
    </location>
</feature>
<feature type="region of interest" description="Disordered" evidence="1">
    <location>
        <begin position="33"/>
        <end position="132"/>
    </location>
</feature>
<dbReference type="Gene3D" id="1.10.533.10">
    <property type="entry name" value="Death Domain, Fas"/>
    <property type="match status" value="1"/>
</dbReference>
<feature type="domain" description="Death" evidence="2">
    <location>
        <begin position="153"/>
        <end position="225"/>
    </location>
</feature>
<reference evidence="4 5" key="1">
    <citation type="submission" date="2025-04" db="UniProtKB">
        <authorList>
            <consortium name="RefSeq"/>
        </authorList>
    </citation>
    <scope>IDENTIFICATION</scope>
    <source>
        <tissue evidence="4 5">Whole sample</tissue>
    </source>
</reference>
<dbReference type="RefSeq" id="XP_022343538.1">
    <property type="nucleotide sequence ID" value="XM_022487830.1"/>
</dbReference>
<dbReference type="OrthoDB" id="6086418at2759"/>
<evidence type="ECO:0000313" key="3">
    <source>
        <dbReference type="Proteomes" id="UP000694844"/>
    </source>
</evidence>
<dbReference type="InterPro" id="IPR011029">
    <property type="entry name" value="DEATH-like_dom_sf"/>
</dbReference>
<evidence type="ECO:0000313" key="4">
    <source>
        <dbReference type="RefSeq" id="XP_022343537.1"/>
    </source>
</evidence>
<dbReference type="AlphaFoldDB" id="A0A8B8EUD9"/>
<evidence type="ECO:0000259" key="2">
    <source>
        <dbReference type="PROSITE" id="PS50017"/>
    </source>
</evidence>
<gene>
    <name evidence="4 5" type="primary">LOC111136739</name>
</gene>
<organism evidence="3 4">
    <name type="scientific">Crassostrea virginica</name>
    <name type="common">Eastern oyster</name>
    <dbReference type="NCBI Taxonomy" id="6565"/>
    <lineage>
        <taxon>Eukaryota</taxon>
        <taxon>Metazoa</taxon>
        <taxon>Spiralia</taxon>
        <taxon>Lophotrochozoa</taxon>
        <taxon>Mollusca</taxon>
        <taxon>Bivalvia</taxon>
        <taxon>Autobranchia</taxon>
        <taxon>Pteriomorphia</taxon>
        <taxon>Ostreida</taxon>
        <taxon>Ostreoidea</taxon>
        <taxon>Ostreidae</taxon>
        <taxon>Crassostrea</taxon>
    </lineage>
</organism>
<dbReference type="CDD" id="cd01670">
    <property type="entry name" value="Death"/>
    <property type="match status" value="1"/>
</dbReference>
<evidence type="ECO:0000256" key="1">
    <source>
        <dbReference type="SAM" id="MobiDB-lite"/>
    </source>
</evidence>
<feature type="compositionally biased region" description="Basic and acidic residues" evidence="1">
    <location>
        <begin position="58"/>
        <end position="76"/>
    </location>
</feature>
<keyword evidence="3" id="KW-1185">Reference proteome</keyword>
<dbReference type="SUPFAM" id="SSF47986">
    <property type="entry name" value="DEATH domain"/>
    <property type="match status" value="1"/>
</dbReference>
<proteinExistence type="predicted"/>
<feature type="compositionally biased region" description="Basic residues" evidence="1">
    <location>
        <begin position="77"/>
        <end position="87"/>
    </location>
</feature>
<dbReference type="PROSITE" id="PS50017">
    <property type="entry name" value="DEATH_DOMAIN"/>
    <property type="match status" value="1"/>
</dbReference>
<sequence length="238" mass="26625">MSKRNKNRVDADKAVARAMKQVEKAMKHVKVATGGMGNFDFGDTGVTDSSDDNQGDTRGAEAKMGKDGSIKVEKGSSRKKTSIHIHNSKNVQIGDSNVMVINQTSRSRRTRRRDDTSSDSSDSEGEDVLKVTKAAQPESEICQRILTSSRLVNEQDIRRATTMIGKSWRRVGRGLQLKDVDLEQIHTQYFREEGIRGVVHYMLTKWKNLNAKKATIGTLTTVLVKFTDPQEIQVNFEP</sequence>
<dbReference type="Pfam" id="PF00531">
    <property type="entry name" value="Death"/>
    <property type="match status" value="1"/>
</dbReference>
<name>A0A8B8EUD9_CRAVI</name>
<evidence type="ECO:0000313" key="5">
    <source>
        <dbReference type="RefSeq" id="XP_022343538.1"/>
    </source>
</evidence>
<dbReference type="KEGG" id="cvn:111136739"/>
<accession>A0A8B8EUD9</accession>
<dbReference type="Proteomes" id="UP000694844">
    <property type="component" value="Chromosome 5"/>
</dbReference>